<sequence length="57" mass="6277">MNSINKSDLVLQLLSIILLALTLHSCVVGLEKQAEADYQKCLSWQADGYNVRCGGRP</sequence>
<proteinExistence type="predicted"/>
<protein>
    <submittedName>
        <fullName evidence="1">Uncharacterized protein</fullName>
    </submittedName>
</protein>
<reference evidence="1 2" key="1">
    <citation type="submission" date="2018-06" db="EMBL/GenBank/DDBJ databases">
        <authorList>
            <consortium name="Pathogen Informatics"/>
            <person name="Doyle S."/>
        </authorList>
    </citation>
    <scope>NUCLEOTIDE SEQUENCE [LARGE SCALE GENOMIC DNA]</scope>
    <source>
        <strain evidence="1 2">NCTC11012</strain>
    </source>
</reference>
<dbReference type="RefSeq" id="WP_167432596.1">
    <property type="nucleotide sequence ID" value="NZ_MXAP01000063.1"/>
</dbReference>
<evidence type="ECO:0000313" key="2">
    <source>
        <dbReference type="Proteomes" id="UP000254618"/>
    </source>
</evidence>
<evidence type="ECO:0000313" key="1">
    <source>
        <dbReference type="EMBL" id="STZ03132.1"/>
    </source>
</evidence>
<accession>A0A378QRP8</accession>
<dbReference type="AlphaFoldDB" id="A0A378QRP8"/>
<organism evidence="1 2">
    <name type="scientific">Moraxella equi</name>
    <dbReference type="NCBI Taxonomy" id="60442"/>
    <lineage>
        <taxon>Bacteria</taxon>
        <taxon>Pseudomonadati</taxon>
        <taxon>Pseudomonadota</taxon>
        <taxon>Gammaproteobacteria</taxon>
        <taxon>Moraxellales</taxon>
        <taxon>Moraxellaceae</taxon>
        <taxon>Moraxella</taxon>
    </lineage>
</organism>
<name>A0A378QRP8_9GAMM</name>
<dbReference type="EMBL" id="UGQF01000001">
    <property type="protein sequence ID" value="STZ03132.1"/>
    <property type="molecule type" value="Genomic_DNA"/>
</dbReference>
<gene>
    <name evidence="1" type="ORF">NCTC11012_01365</name>
</gene>
<dbReference type="Proteomes" id="UP000254618">
    <property type="component" value="Unassembled WGS sequence"/>
</dbReference>